<evidence type="ECO:0000313" key="3">
    <source>
        <dbReference type="Proteomes" id="UP000291116"/>
    </source>
</evidence>
<keyword evidence="3" id="KW-1185">Reference proteome</keyword>
<feature type="chain" id="PRO_5019385860" evidence="1">
    <location>
        <begin position="29"/>
        <end position="258"/>
    </location>
</feature>
<dbReference type="AlphaFoldDB" id="A0A448YZW9"/>
<evidence type="ECO:0000256" key="1">
    <source>
        <dbReference type="SAM" id="SignalP"/>
    </source>
</evidence>
<keyword evidence="1" id="KW-0732">Signal</keyword>
<organism evidence="2 3">
    <name type="scientific">Pseudo-nitzschia multistriata</name>
    <dbReference type="NCBI Taxonomy" id="183589"/>
    <lineage>
        <taxon>Eukaryota</taxon>
        <taxon>Sar</taxon>
        <taxon>Stramenopiles</taxon>
        <taxon>Ochrophyta</taxon>
        <taxon>Bacillariophyta</taxon>
        <taxon>Bacillariophyceae</taxon>
        <taxon>Bacillariophycidae</taxon>
        <taxon>Bacillariales</taxon>
        <taxon>Bacillariaceae</taxon>
        <taxon>Pseudo-nitzschia</taxon>
    </lineage>
</organism>
<sequence>MRTSRNEQRQLLGSLLFLAAMLSGGVSGFQALSQRQKPQQARRTRLKAVDPSSVATILATTAQHQHLQLQADPALSALLATAIDFGSIQSIHPAATNAAAAAAKTTTTETIQQLLPSAGEAVQSQAKEALENGYKVMDASGFTRGGGSSLPGFAETNSLLAPHVSPYPMSGTVTGDYPMFELGDRLALSYWLLEYVQRLPYIAFAYVLVEFFFLRSDVDLYKEDVEDDPSGVLAETVSDTGVRVGLFLVLTLFTYVVF</sequence>
<proteinExistence type="predicted"/>
<gene>
    <name evidence="2" type="ORF">PSNMU_V1.4_AUG-EV-PASAV3_0020980</name>
</gene>
<name>A0A448YZW9_9STRA</name>
<dbReference type="OrthoDB" id="44602at2759"/>
<accession>A0A448YZW9</accession>
<reference evidence="2 3" key="1">
    <citation type="submission" date="2019-01" db="EMBL/GenBank/DDBJ databases">
        <authorList>
            <person name="Ferrante I. M."/>
        </authorList>
    </citation>
    <scope>NUCLEOTIDE SEQUENCE [LARGE SCALE GENOMIC DNA]</scope>
    <source>
        <strain evidence="2 3">B856</strain>
    </source>
</reference>
<evidence type="ECO:0000313" key="2">
    <source>
        <dbReference type="EMBL" id="VEU35363.1"/>
    </source>
</evidence>
<protein>
    <submittedName>
        <fullName evidence="2">Uncharacterized protein</fullName>
    </submittedName>
</protein>
<dbReference type="EMBL" id="CAACVS010000057">
    <property type="protein sequence ID" value="VEU35363.1"/>
    <property type="molecule type" value="Genomic_DNA"/>
</dbReference>
<feature type="signal peptide" evidence="1">
    <location>
        <begin position="1"/>
        <end position="28"/>
    </location>
</feature>
<dbReference type="Proteomes" id="UP000291116">
    <property type="component" value="Unassembled WGS sequence"/>
</dbReference>